<name>A0ABQ1IIV0_9GAMM</name>
<reference evidence="2" key="1">
    <citation type="journal article" date="2019" name="Int. J. Syst. Evol. Microbiol.">
        <title>The Global Catalogue of Microorganisms (GCM) 10K type strain sequencing project: providing services to taxonomists for standard genome sequencing and annotation.</title>
        <authorList>
            <consortium name="The Broad Institute Genomics Platform"/>
            <consortium name="The Broad Institute Genome Sequencing Center for Infectious Disease"/>
            <person name="Wu L."/>
            <person name="Ma J."/>
        </authorList>
    </citation>
    <scope>NUCLEOTIDE SEQUENCE [LARGE SCALE GENOMIC DNA]</scope>
    <source>
        <strain evidence="2">CGMCC 1.15923</strain>
    </source>
</reference>
<dbReference type="InterPro" id="IPR008517">
    <property type="entry name" value="GNA1162-like"/>
</dbReference>
<evidence type="ECO:0000313" key="1">
    <source>
        <dbReference type="EMBL" id="GGB40088.1"/>
    </source>
</evidence>
<dbReference type="EMBL" id="BMKE01000007">
    <property type="protein sequence ID" value="GGB40088.1"/>
    <property type="molecule type" value="Genomic_DNA"/>
</dbReference>
<dbReference type="Gene3D" id="3.40.50.10610">
    <property type="entry name" value="ABC-type transport auxiliary lipoprotein component"/>
    <property type="match status" value="1"/>
</dbReference>
<dbReference type="RefSeq" id="WP_188629172.1">
    <property type="nucleotide sequence ID" value="NZ_BMKE01000007.1"/>
</dbReference>
<gene>
    <name evidence="1" type="ORF">GCM10011502_11760</name>
</gene>
<dbReference type="PROSITE" id="PS51257">
    <property type="entry name" value="PROKAR_LIPOPROTEIN"/>
    <property type="match status" value="1"/>
</dbReference>
<sequence>MKRIFYPLLLILVGVLTGCVTPEPYDYTAFREAKPRSILVLPPTNQSPDVKASYSMLSQITYPLAESGYYVLPVAVVDETFRQNGLANPEEIHNVPLDKFHRIFGADAVLYIDVEEYGTSYRVISSDTRVTANAELVDIRTGAKLWSGRATASSTEQNSNSGGLIAMLVQAAIEQIANTITDKGHEISGITSARLLTAGMPNGILHGPRSPYLSQQ</sequence>
<keyword evidence="1" id="KW-0449">Lipoprotein</keyword>
<protein>
    <submittedName>
        <fullName evidence="1">Lipoprotein</fullName>
    </submittedName>
</protein>
<dbReference type="Proteomes" id="UP000646152">
    <property type="component" value="Unassembled WGS sequence"/>
</dbReference>
<organism evidence="1 2">
    <name type="scientific">Oceanisphaera marina</name>
    <dbReference type="NCBI Taxonomy" id="2017550"/>
    <lineage>
        <taxon>Bacteria</taxon>
        <taxon>Pseudomonadati</taxon>
        <taxon>Pseudomonadota</taxon>
        <taxon>Gammaproteobacteria</taxon>
        <taxon>Aeromonadales</taxon>
        <taxon>Aeromonadaceae</taxon>
        <taxon>Oceanisphaera</taxon>
    </lineage>
</organism>
<dbReference type="Pfam" id="PF05643">
    <property type="entry name" value="GNA1162-like"/>
    <property type="match status" value="1"/>
</dbReference>
<evidence type="ECO:0000313" key="2">
    <source>
        <dbReference type="Proteomes" id="UP000646152"/>
    </source>
</evidence>
<accession>A0ABQ1IIV0</accession>
<comment type="caution">
    <text evidence="1">The sequence shown here is derived from an EMBL/GenBank/DDBJ whole genome shotgun (WGS) entry which is preliminary data.</text>
</comment>
<keyword evidence="2" id="KW-1185">Reference proteome</keyword>
<proteinExistence type="predicted"/>